<feature type="compositionally biased region" description="Low complexity" evidence="1">
    <location>
        <begin position="135"/>
        <end position="145"/>
    </location>
</feature>
<dbReference type="EMBL" id="GGMR01014009">
    <property type="protein sequence ID" value="MBY26628.1"/>
    <property type="molecule type" value="Transcribed_RNA"/>
</dbReference>
<proteinExistence type="predicted"/>
<feature type="region of interest" description="Disordered" evidence="1">
    <location>
        <begin position="46"/>
        <end position="170"/>
    </location>
</feature>
<name>A0A2S2PBQ8_SCHGA</name>
<organism evidence="2">
    <name type="scientific">Schizaphis graminum</name>
    <name type="common">Green bug aphid</name>
    <dbReference type="NCBI Taxonomy" id="13262"/>
    <lineage>
        <taxon>Eukaryota</taxon>
        <taxon>Metazoa</taxon>
        <taxon>Ecdysozoa</taxon>
        <taxon>Arthropoda</taxon>
        <taxon>Hexapoda</taxon>
        <taxon>Insecta</taxon>
        <taxon>Pterygota</taxon>
        <taxon>Neoptera</taxon>
        <taxon>Paraneoptera</taxon>
        <taxon>Hemiptera</taxon>
        <taxon>Sternorrhyncha</taxon>
        <taxon>Aphidomorpha</taxon>
        <taxon>Aphidoidea</taxon>
        <taxon>Aphididae</taxon>
        <taxon>Aphidini</taxon>
        <taxon>Schizaphis</taxon>
    </lineage>
</organism>
<accession>A0A2S2PBQ8</accession>
<evidence type="ECO:0000313" key="2">
    <source>
        <dbReference type="EMBL" id="MBY26628.1"/>
    </source>
</evidence>
<evidence type="ECO:0000256" key="1">
    <source>
        <dbReference type="SAM" id="MobiDB-lite"/>
    </source>
</evidence>
<gene>
    <name evidence="2" type="ORF">g.11968</name>
</gene>
<dbReference type="AlphaFoldDB" id="A0A2S2PBQ8"/>
<sequence>MHIITHAHSDAYNITLKYCIILCSCAHYDGVAIMYDVYGGTGFGAEPPRAPEPDRKRGLPANRQGEPRTAPIGPRHVRRPDWSRPASTCDIPTTPRVTCAPYMRRGPNTCPRRGDIIMPGARPPQPPTSTGGGTASQRTRTTSSRDGITRILFGDTHRRTRPPLHRHDAQ</sequence>
<protein>
    <submittedName>
        <fullName evidence="2">Uncharacterized protein</fullName>
    </submittedName>
</protein>
<reference evidence="2" key="1">
    <citation type="submission" date="2018-04" db="EMBL/GenBank/DDBJ databases">
        <title>Transcriptome of Schizaphis graminum biotype I.</title>
        <authorList>
            <person name="Scully E.D."/>
            <person name="Geib S.M."/>
            <person name="Palmer N.A."/>
            <person name="Koch K."/>
            <person name="Bradshaw J."/>
            <person name="Heng-Moss T."/>
            <person name="Sarath G."/>
        </authorList>
    </citation>
    <scope>NUCLEOTIDE SEQUENCE</scope>
</reference>